<gene>
    <name evidence="11" type="ORF">ACFODV_06435</name>
</gene>
<accession>A0ABV7B456</accession>
<evidence type="ECO:0000259" key="10">
    <source>
        <dbReference type="Pfam" id="PF04290"/>
    </source>
</evidence>
<name>A0ABV7B456_9GAMM</name>
<keyword evidence="3" id="KW-1003">Cell membrane</keyword>
<dbReference type="Pfam" id="PF04290">
    <property type="entry name" value="DctQ"/>
    <property type="match status" value="1"/>
</dbReference>
<comment type="similarity">
    <text evidence="8 9">Belongs to the TRAP transporter small permease family.</text>
</comment>
<dbReference type="InterPro" id="IPR055348">
    <property type="entry name" value="DctQ"/>
</dbReference>
<comment type="subcellular location">
    <subcellularLocation>
        <location evidence="1 9">Cell inner membrane</location>
        <topology evidence="1 9">Multi-pass membrane protein</topology>
    </subcellularLocation>
</comment>
<dbReference type="Proteomes" id="UP001595386">
    <property type="component" value="Unassembled WGS sequence"/>
</dbReference>
<comment type="subunit">
    <text evidence="9">The complex comprises the extracytoplasmic solute receptor protein and the two transmembrane proteins.</text>
</comment>
<keyword evidence="5 9" id="KW-0812">Transmembrane</keyword>
<protein>
    <recommendedName>
        <fullName evidence="9">TRAP transporter small permease protein</fullName>
    </recommendedName>
</protein>
<dbReference type="EMBL" id="JBHRSQ010000009">
    <property type="protein sequence ID" value="MFC2991666.1"/>
    <property type="molecule type" value="Genomic_DNA"/>
</dbReference>
<feature type="transmembrane region" description="Helical" evidence="9">
    <location>
        <begin position="57"/>
        <end position="73"/>
    </location>
</feature>
<reference evidence="12" key="1">
    <citation type="journal article" date="2019" name="Int. J. Syst. Evol. Microbiol.">
        <title>The Global Catalogue of Microorganisms (GCM) 10K type strain sequencing project: providing services to taxonomists for standard genome sequencing and annotation.</title>
        <authorList>
            <consortium name="The Broad Institute Genomics Platform"/>
            <consortium name="The Broad Institute Genome Sequencing Center for Infectious Disease"/>
            <person name="Wu L."/>
            <person name="Ma J."/>
        </authorList>
    </citation>
    <scope>NUCLEOTIDE SEQUENCE [LARGE SCALE GENOMIC DNA]</scope>
    <source>
        <strain evidence="12">KCTC 52660</strain>
    </source>
</reference>
<keyword evidence="2 9" id="KW-0813">Transport</keyword>
<feature type="transmembrane region" description="Helical" evidence="9">
    <location>
        <begin position="139"/>
        <end position="161"/>
    </location>
</feature>
<keyword evidence="7 9" id="KW-0472">Membrane</keyword>
<evidence type="ECO:0000256" key="3">
    <source>
        <dbReference type="ARBA" id="ARBA00022475"/>
    </source>
</evidence>
<evidence type="ECO:0000256" key="4">
    <source>
        <dbReference type="ARBA" id="ARBA00022519"/>
    </source>
</evidence>
<feature type="transmembrane region" description="Helical" evidence="9">
    <location>
        <begin position="21"/>
        <end position="45"/>
    </location>
</feature>
<evidence type="ECO:0000313" key="12">
    <source>
        <dbReference type="Proteomes" id="UP001595386"/>
    </source>
</evidence>
<proteinExistence type="inferred from homology"/>
<evidence type="ECO:0000256" key="1">
    <source>
        <dbReference type="ARBA" id="ARBA00004429"/>
    </source>
</evidence>
<dbReference type="RefSeq" id="WP_379756428.1">
    <property type="nucleotide sequence ID" value="NZ_JBHRSQ010000009.1"/>
</dbReference>
<comment type="caution">
    <text evidence="11">The sequence shown here is derived from an EMBL/GenBank/DDBJ whole genome shotgun (WGS) entry which is preliminary data.</text>
</comment>
<evidence type="ECO:0000256" key="9">
    <source>
        <dbReference type="RuleBase" id="RU369079"/>
    </source>
</evidence>
<organism evidence="11 12">
    <name type="scientific">Halomonas tibetensis</name>
    <dbReference type="NCBI Taxonomy" id="2259590"/>
    <lineage>
        <taxon>Bacteria</taxon>
        <taxon>Pseudomonadati</taxon>
        <taxon>Pseudomonadota</taxon>
        <taxon>Gammaproteobacteria</taxon>
        <taxon>Oceanospirillales</taxon>
        <taxon>Halomonadaceae</taxon>
        <taxon>Halomonas</taxon>
    </lineage>
</organism>
<keyword evidence="4 9" id="KW-0997">Cell inner membrane</keyword>
<comment type="function">
    <text evidence="9">Part of the tripartite ATP-independent periplasmic (TRAP) transport system.</text>
</comment>
<feature type="domain" description="Tripartite ATP-independent periplasmic transporters DctQ component" evidence="10">
    <location>
        <begin position="32"/>
        <end position="164"/>
    </location>
</feature>
<feature type="transmembrane region" description="Helical" evidence="9">
    <location>
        <begin position="94"/>
        <end position="119"/>
    </location>
</feature>
<evidence type="ECO:0000256" key="5">
    <source>
        <dbReference type="ARBA" id="ARBA00022692"/>
    </source>
</evidence>
<evidence type="ECO:0000256" key="7">
    <source>
        <dbReference type="ARBA" id="ARBA00023136"/>
    </source>
</evidence>
<keyword evidence="6 9" id="KW-1133">Transmembrane helix</keyword>
<dbReference type="PANTHER" id="PTHR35011:SF4">
    <property type="entry name" value="SLL1102 PROTEIN"/>
    <property type="match status" value="1"/>
</dbReference>
<dbReference type="InterPro" id="IPR007387">
    <property type="entry name" value="TRAP_DctQ"/>
</dbReference>
<sequence length="182" mass="20609">MTPSAREPALLRSLDAFTDRIGRSVAWLVIIMMAVQFAIVVMRYVFNIHNTVMQESVMYMHAAVFMLGAAWTLRRDGHVRVDIFYRRLSARGRAWIDLCGTLFLLIPVVLFIGIGSYGYVRSSWAIMERSPDGGIPGVFLLKSLILIMMVLLLVQGIAQLIRQVLVIRHRLPGKSPDHEELV</sequence>
<dbReference type="PANTHER" id="PTHR35011">
    <property type="entry name" value="2,3-DIKETO-L-GULONATE TRAP TRANSPORTER SMALL PERMEASE PROTEIN YIAM"/>
    <property type="match status" value="1"/>
</dbReference>
<evidence type="ECO:0000256" key="6">
    <source>
        <dbReference type="ARBA" id="ARBA00022989"/>
    </source>
</evidence>
<evidence type="ECO:0000313" key="11">
    <source>
        <dbReference type="EMBL" id="MFC2991666.1"/>
    </source>
</evidence>
<evidence type="ECO:0000256" key="2">
    <source>
        <dbReference type="ARBA" id="ARBA00022448"/>
    </source>
</evidence>
<evidence type="ECO:0000256" key="8">
    <source>
        <dbReference type="ARBA" id="ARBA00038436"/>
    </source>
</evidence>
<keyword evidence="12" id="KW-1185">Reference proteome</keyword>